<reference evidence="2 3" key="1">
    <citation type="submission" date="2022-01" db="EMBL/GenBank/DDBJ databases">
        <authorList>
            <person name="Won M."/>
            <person name="Kim S.-J."/>
            <person name="Kwon S.-W."/>
        </authorList>
    </citation>
    <scope>NUCLEOTIDE SEQUENCE [LARGE SCALE GENOMIC DNA]</scope>
    <source>
        <strain evidence="2 3">KCTC 23505</strain>
    </source>
</reference>
<evidence type="ECO:0000313" key="2">
    <source>
        <dbReference type="EMBL" id="MCF3947116.1"/>
    </source>
</evidence>
<comment type="caution">
    <text evidence="2">The sequence shown here is derived from an EMBL/GenBank/DDBJ whole genome shotgun (WGS) entry which is preliminary data.</text>
</comment>
<organism evidence="2 3">
    <name type="scientific">Acidiphilium iwatense</name>
    <dbReference type="NCBI Taxonomy" id="768198"/>
    <lineage>
        <taxon>Bacteria</taxon>
        <taxon>Pseudomonadati</taxon>
        <taxon>Pseudomonadota</taxon>
        <taxon>Alphaproteobacteria</taxon>
        <taxon>Acetobacterales</taxon>
        <taxon>Acidocellaceae</taxon>
        <taxon>Acidiphilium</taxon>
    </lineage>
</organism>
<keyword evidence="3" id="KW-1185">Reference proteome</keyword>
<feature type="compositionally biased region" description="Basic and acidic residues" evidence="1">
    <location>
        <begin position="1"/>
        <end position="17"/>
    </location>
</feature>
<gene>
    <name evidence="2" type="ORF">L2A60_10540</name>
</gene>
<proteinExistence type="predicted"/>
<evidence type="ECO:0000313" key="3">
    <source>
        <dbReference type="Proteomes" id="UP001521209"/>
    </source>
</evidence>
<evidence type="ECO:0000256" key="1">
    <source>
        <dbReference type="SAM" id="MobiDB-lite"/>
    </source>
</evidence>
<feature type="region of interest" description="Disordered" evidence="1">
    <location>
        <begin position="1"/>
        <end position="23"/>
    </location>
</feature>
<evidence type="ECO:0008006" key="4">
    <source>
        <dbReference type="Google" id="ProtNLM"/>
    </source>
</evidence>
<dbReference type="EMBL" id="JAKGBZ010000018">
    <property type="protein sequence ID" value="MCF3947116.1"/>
    <property type="molecule type" value="Genomic_DNA"/>
</dbReference>
<sequence>MQPPRTMDDPVPKRTGDAARPQRNFIPLLPKQTDETIILDLVNRLRDAPGNEE</sequence>
<protein>
    <recommendedName>
        <fullName evidence="4">Transposase</fullName>
    </recommendedName>
</protein>
<name>A0ABS9DWK2_9PROT</name>
<dbReference type="Proteomes" id="UP001521209">
    <property type="component" value="Unassembled WGS sequence"/>
</dbReference>
<accession>A0ABS9DWK2</accession>
<dbReference type="RefSeq" id="WP_235704349.1">
    <property type="nucleotide sequence ID" value="NZ_JAKGBZ010000018.1"/>
</dbReference>